<evidence type="ECO:0000313" key="6">
    <source>
        <dbReference type="EMBL" id="RDY30927.1"/>
    </source>
</evidence>
<dbReference type="PANTHER" id="PTHR32089">
    <property type="entry name" value="METHYL-ACCEPTING CHEMOTAXIS PROTEIN MCPB"/>
    <property type="match status" value="1"/>
</dbReference>
<dbReference type="PANTHER" id="PTHR32089:SF112">
    <property type="entry name" value="LYSOZYME-LIKE PROTEIN-RELATED"/>
    <property type="match status" value="1"/>
</dbReference>
<dbReference type="OrthoDB" id="9816519at2"/>
<evidence type="ECO:0000313" key="7">
    <source>
        <dbReference type="Proteomes" id="UP000216411"/>
    </source>
</evidence>
<evidence type="ECO:0000256" key="2">
    <source>
        <dbReference type="ARBA" id="ARBA00029447"/>
    </source>
</evidence>
<dbReference type="InterPro" id="IPR025991">
    <property type="entry name" value="Chemoreceptor_zinc-bind_dom"/>
</dbReference>
<dbReference type="Proteomes" id="UP000247523">
    <property type="component" value="Unassembled WGS sequence"/>
</dbReference>
<dbReference type="Proteomes" id="UP000216411">
    <property type="component" value="Unassembled WGS sequence"/>
</dbReference>
<dbReference type="GO" id="GO:0007165">
    <property type="term" value="P:signal transduction"/>
    <property type="evidence" value="ECO:0007669"/>
    <property type="project" value="UniProtKB-KW"/>
</dbReference>
<dbReference type="AlphaFoldDB" id="A0A255I4T2"/>
<dbReference type="Pfam" id="PF13682">
    <property type="entry name" value="CZB"/>
    <property type="match status" value="1"/>
</dbReference>
<dbReference type="SUPFAM" id="SSF58104">
    <property type="entry name" value="Methyl-accepting chemotaxis protein (MCP) signaling domain"/>
    <property type="match status" value="1"/>
</dbReference>
<dbReference type="SMART" id="SM00283">
    <property type="entry name" value="MA"/>
    <property type="match status" value="1"/>
</dbReference>
<proteinExistence type="inferred from homology"/>
<comment type="similarity">
    <text evidence="2">Belongs to the methyl-accepting chemotaxis (MCP) protein family.</text>
</comment>
<protein>
    <submittedName>
        <fullName evidence="6">Chemotaxis protein</fullName>
    </submittedName>
    <submittedName>
        <fullName evidence="5">Methyl-accepting chemotaxis sensory transducer</fullName>
    </submittedName>
</protein>
<dbReference type="GO" id="GO:0004888">
    <property type="term" value="F:transmembrane signaling receptor activity"/>
    <property type="evidence" value="ECO:0007669"/>
    <property type="project" value="InterPro"/>
</dbReference>
<dbReference type="RefSeq" id="WP_094379219.1">
    <property type="nucleotide sequence ID" value="NZ_NOKA02000025.1"/>
</dbReference>
<gene>
    <name evidence="5" type="ORF">C8E03_102608</name>
    <name evidence="6" type="ORF">CG710_012220</name>
</gene>
<reference evidence="6" key="3">
    <citation type="submission" date="2018-07" db="EMBL/GenBank/DDBJ databases">
        <authorList>
            <person name="Quirk P.G."/>
            <person name="Krulwich T.A."/>
        </authorList>
    </citation>
    <scope>NUCLEOTIDE SEQUENCE</scope>
    <source>
        <strain evidence="6">CCRI-19302</strain>
    </source>
</reference>
<dbReference type="InterPro" id="IPR004089">
    <property type="entry name" value="MCPsignal_dom"/>
</dbReference>
<keyword evidence="1 3" id="KW-0807">Transducer</keyword>
<dbReference type="PRINTS" id="PR00260">
    <property type="entry name" value="CHEMTRNSDUCR"/>
</dbReference>
<dbReference type="GO" id="GO:0006935">
    <property type="term" value="P:chemotaxis"/>
    <property type="evidence" value="ECO:0007669"/>
    <property type="project" value="InterPro"/>
</dbReference>
<evidence type="ECO:0000313" key="8">
    <source>
        <dbReference type="Proteomes" id="UP000247523"/>
    </source>
</evidence>
<evidence type="ECO:0000256" key="1">
    <source>
        <dbReference type="ARBA" id="ARBA00023224"/>
    </source>
</evidence>
<evidence type="ECO:0000259" key="4">
    <source>
        <dbReference type="PROSITE" id="PS50111"/>
    </source>
</evidence>
<evidence type="ECO:0000313" key="5">
    <source>
        <dbReference type="EMBL" id="PXV93833.1"/>
    </source>
</evidence>
<dbReference type="EMBL" id="QICS01000002">
    <property type="protein sequence ID" value="PXV93833.1"/>
    <property type="molecule type" value="Genomic_DNA"/>
</dbReference>
<keyword evidence="7" id="KW-1185">Reference proteome</keyword>
<evidence type="ECO:0000256" key="3">
    <source>
        <dbReference type="PROSITE-ProRule" id="PRU00284"/>
    </source>
</evidence>
<feature type="domain" description="Methyl-accepting transducer" evidence="4">
    <location>
        <begin position="72"/>
        <end position="308"/>
    </location>
</feature>
<reference evidence="6 7" key="1">
    <citation type="journal article" date="2017" name="Genome Announc.">
        <title>Draft Genome Sequence of a Sporulating and Motile Strain of Lachnotalea glycerini Isolated from Water in Quebec City, Canada.</title>
        <authorList>
            <person name="Maheux A.F."/>
            <person name="Boudreau D.K."/>
            <person name="Berube E."/>
            <person name="Boissinot M."/>
            <person name="Raymond F."/>
            <person name="Brodeur S."/>
            <person name="Corbeil J."/>
            <person name="Isabel S."/>
            <person name="Omar R.F."/>
            <person name="Bergeron M.G."/>
        </authorList>
    </citation>
    <scope>NUCLEOTIDE SEQUENCE [LARGE SCALE GENOMIC DNA]</scope>
    <source>
        <strain evidence="6 7">CCRI-19302</strain>
    </source>
</reference>
<reference evidence="5 8" key="2">
    <citation type="submission" date="2018-05" db="EMBL/GenBank/DDBJ databases">
        <title>Genomic Encyclopedia of Type Strains, Phase IV (KMG-IV): sequencing the most valuable type-strain genomes for metagenomic binning, comparative biology and taxonomic classification.</title>
        <authorList>
            <person name="Goeker M."/>
        </authorList>
    </citation>
    <scope>NUCLEOTIDE SEQUENCE [LARGE SCALE GENOMIC DNA]</scope>
    <source>
        <strain evidence="5 8">DSM 28816</strain>
    </source>
</reference>
<dbReference type="GO" id="GO:0016020">
    <property type="term" value="C:membrane"/>
    <property type="evidence" value="ECO:0007669"/>
    <property type="project" value="InterPro"/>
</dbReference>
<dbReference type="PROSITE" id="PS50111">
    <property type="entry name" value="CHEMOTAXIS_TRANSDUC_2"/>
    <property type="match status" value="1"/>
</dbReference>
<sequence>MWGKNKKTCSEMECIMEYVESSLKGEKIECPQSMHPLHSKVIEQFRKLLSNEKRMSAAAKEVLDVASSISSYDVEMTHISKGLTNFAGEMAGLSESNLAIVEETNATMNQVTDSIEATSVTLERLAKESEVFAEKNNNSVVLLQEVNDLKGNLIDDTNTMNVKIEQLVELTTEVGKIVASVQEIANQTNLLALNAAIEAARAGEHGKGFSVVASEVRNLADDTKRNLDGMRKFVDKIYSAANDGKASMTRAIESTNLMSHKIDRVSNTVEDNVNMLHTLVSSVESINDSMREVKTAAEEINKAMEASSIDAQHLSEMTQNIHHDAILSVDYAKNISKIDDRLSVVVNNLYEGLKDGKHALTNEQLSEVIKKAEQSHKDWMKKINTIVENMELLPLQTNSHKCAFGHFYHAIDITHPRLIKEWKEIDVLHDSFHRKGDDIIKYVKENNRIKAKELYLQTEKISEEMIIKLEEVLSIITSMSEQGVKIFES</sequence>
<dbReference type="Gene3D" id="1.20.120.30">
    <property type="entry name" value="Aspartate receptor, ligand-binding domain"/>
    <property type="match status" value="1"/>
</dbReference>
<accession>A0A255I4T2</accession>
<dbReference type="Gene3D" id="1.10.287.950">
    <property type="entry name" value="Methyl-accepting chemotaxis protein"/>
    <property type="match status" value="1"/>
</dbReference>
<dbReference type="EMBL" id="NOKA02000025">
    <property type="protein sequence ID" value="RDY30927.1"/>
    <property type="molecule type" value="Genomic_DNA"/>
</dbReference>
<comment type="caution">
    <text evidence="6">The sequence shown here is derived from an EMBL/GenBank/DDBJ whole genome shotgun (WGS) entry which is preliminary data.</text>
</comment>
<organism evidence="6 7">
    <name type="scientific">Lachnotalea glycerini</name>
    <dbReference type="NCBI Taxonomy" id="1763509"/>
    <lineage>
        <taxon>Bacteria</taxon>
        <taxon>Bacillati</taxon>
        <taxon>Bacillota</taxon>
        <taxon>Clostridia</taxon>
        <taxon>Lachnospirales</taxon>
        <taxon>Lachnospiraceae</taxon>
        <taxon>Lachnotalea</taxon>
    </lineage>
</organism>
<name>A0A255I4T2_9FIRM</name>
<dbReference type="InterPro" id="IPR004090">
    <property type="entry name" value="Chemotax_Me-accpt_rcpt"/>
</dbReference>
<dbReference type="Pfam" id="PF00015">
    <property type="entry name" value="MCPsignal"/>
    <property type="match status" value="1"/>
</dbReference>